<dbReference type="GO" id="GO:0006412">
    <property type="term" value="P:translation"/>
    <property type="evidence" value="ECO:0007669"/>
    <property type="project" value="InterPro"/>
</dbReference>
<organism evidence="6 7">
    <name type="scientific">Trichomonascus ciferrii</name>
    <dbReference type="NCBI Taxonomy" id="44093"/>
    <lineage>
        <taxon>Eukaryota</taxon>
        <taxon>Fungi</taxon>
        <taxon>Dikarya</taxon>
        <taxon>Ascomycota</taxon>
        <taxon>Saccharomycotina</taxon>
        <taxon>Dipodascomycetes</taxon>
        <taxon>Dipodascales</taxon>
        <taxon>Trichomonascaceae</taxon>
        <taxon>Trichomonascus</taxon>
        <taxon>Trichomonascus ciferrii complex</taxon>
    </lineage>
</organism>
<keyword evidence="2 4" id="KW-0689">Ribosomal protein</keyword>
<dbReference type="AlphaFoldDB" id="A0A642UNX3"/>
<accession>A0A642UNX3</accession>
<dbReference type="PRINTS" id="PR00059">
    <property type="entry name" value="RIBOSOMALL6"/>
</dbReference>
<evidence type="ECO:0000259" key="5">
    <source>
        <dbReference type="Pfam" id="PF00347"/>
    </source>
</evidence>
<dbReference type="GO" id="GO:0019843">
    <property type="term" value="F:rRNA binding"/>
    <property type="evidence" value="ECO:0007669"/>
    <property type="project" value="InterPro"/>
</dbReference>
<comment type="caution">
    <text evidence="6">The sequence shown here is derived from an EMBL/GenBank/DDBJ whole genome shotgun (WGS) entry which is preliminary data.</text>
</comment>
<evidence type="ECO:0000256" key="3">
    <source>
        <dbReference type="ARBA" id="ARBA00023274"/>
    </source>
</evidence>
<dbReference type="InterPro" id="IPR019906">
    <property type="entry name" value="Ribosomal_uL6_bac-type"/>
</dbReference>
<gene>
    <name evidence="6" type="ORF">TRICI_005877</name>
</gene>
<dbReference type="Gene3D" id="3.90.930.12">
    <property type="entry name" value="Ribosomal protein L6, alpha-beta domain"/>
    <property type="match status" value="2"/>
</dbReference>
<dbReference type="SUPFAM" id="SSF56053">
    <property type="entry name" value="Ribosomal protein L6"/>
    <property type="match status" value="2"/>
</dbReference>
<dbReference type="PROSITE" id="PS00525">
    <property type="entry name" value="RIBOSOMAL_L6_1"/>
    <property type="match status" value="1"/>
</dbReference>
<dbReference type="OrthoDB" id="540873at2759"/>
<dbReference type="InterPro" id="IPR002358">
    <property type="entry name" value="Ribosomal_uL6_CS"/>
</dbReference>
<evidence type="ECO:0000313" key="6">
    <source>
        <dbReference type="EMBL" id="KAA8902516.1"/>
    </source>
</evidence>
<feature type="domain" description="Large ribosomal subunit protein uL6 alpha-beta" evidence="5">
    <location>
        <begin position="68"/>
        <end position="139"/>
    </location>
</feature>
<keyword evidence="3 4" id="KW-0687">Ribonucleoprotein</keyword>
<evidence type="ECO:0000313" key="7">
    <source>
        <dbReference type="Proteomes" id="UP000761534"/>
    </source>
</evidence>
<sequence>MFRTGLITTTNGVLGRRLFSTTLCRMSNVGSAPIIVPQGVKLEVQPKTLDPVTRLRMHLDSQRNGKARINLTKTVKITGPKGSTSVDIPNFVNLEMNVDEAAGGKVKVIVPEREKRAQRQMWGTTRTLLNNSVNGVFEGHLAILKFVGTGFRAILEKNAAGKEYLSLRVGYCVPIPIKIPSGISVSVPLPHRVIIEGVDKQKVKQLAATIRKHRPPEPYKGKGIFVDNETIKLKNRKIK</sequence>
<dbReference type="GO" id="GO:0003735">
    <property type="term" value="F:structural constituent of ribosome"/>
    <property type="evidence" value="ECO:0007669"/>
    <property type="project" value="InterPro"/>
</dbReference>
<protein>
    <recommendedName>
        <fullName evidence="5">Large ribosomal subunit protein uL6 alpha-beta domain-containing protein</fullName>
    </recommendedName>
</protein>
<dbReference type="Proteomes" id="UP000761534">
    <property type="component" value="Unassembled WGS sequence"/>
</dbReference>
<evidence type="ECO:0000256" key="2">
    <source>
        <dbReference type="ARBA" id="ARBA00022980"/>
    </source>
</evidence>
<dbReference type="Pfam" id="PF00347">
    <property type="entry name" value="Ribosomal_L6"/>
    <property type="match status" value="2"/>
</dbReference>
<dbReference type="PANTHER" id="PTHR11655">
    <property type="entry name" value="60S/50S RIBOSOMAL PROTEIN L6/L9"/>
    <property type="match status" value="1"/>
</dbReference>
<reference evidence="6" key="1">
    <citation type="journal article" date="2019" name="G3 (Bethesda)">
        <title>Genome Assemblies of Two Rare Opportunistic Yeast Pathogens: Diutina rugosa (syn. Candida rugosa) and Trichomonascus ciferrii (syn. Candida ciferrii).</title>
        <authorList>
            <person name="Mixao V."/>
            <person name="Saus E."/>
            <person name="Hansen A.P."/>
            <person name="Lass-Florl C."/>
            <person name="Gabaldon T."/>
        </authorList>
    </citation>
    <scope>NUCLEOTIDE SEQUENCE</scope>
    <source>
        <strain evidence="6">CBS 4856</strain>
    </source>
</reference>
<dbReference type="EMBL" id="SWFS01000466">
    <property type="protein sequence ID" value="KAA8902516.1"/>
    <property type="molecule type" value="Genomic_DNA"/>
</dbReference>
<comment type="similarity">
    <text evidence="1 4">Belongs to the universal ribosomal protein uL6 family.</text>
</comment>
<dbReference type="InterPro" id="IPR000702">
    <property type="entry name" value="Ribosomal_uL6-like"/>
</dbReference>
<feature type="domain" description="Large ribosomal subunit protein uL6 alpha-beta" evidence="5">
    <location>
        <begin position="159"/>
        <end position="224"/>
    </location>
</feature>
<keyword evidence="7" id="KW-1185">Reference proteome</keyword>
<dbReference type="VEuPathDB" id="FungiDB:TRICI_005877"/>
<evidence type="ECO:0000256" key="4">
    <source>
        <dbReference type="RuleBase" id="RU003869"/>
    </source>
</evidence>
<name>A0A642UNX3_9ASCO</name>
<dbReference type="GO" id="GO:0005762">
    <property type="term" value="C:mitochondrial large ribosomal subunit"/>
    <property type="evidence" value="ECO:0007669"/>
    <property type="project" value="TreeGrafter"/>
</dbReference>
<evidence type="ECO:0000256" key="1">
    <source>
        <dbReference type="ARBA" id="ARBA00009356"/>
    </source>
</evidence>
<dbReference type="PANTHER" id="PTHR11655:SF14">
    <property type="entry name" value="LARGE RIBOSOMAL SUBUNIT PROTEIN UL6M"/>
    <property type="match status" value="1"/>
</dbReference>
<dbReference type="InterPro" id="IPR036789">
    <property type="entry name" value="Ribosomal_uL6-like_a/b-dom_sf"/>
</dbReference>
<dbReference type="InterPro" id="IPR020040">
    <property type="entry name" value="Ribosomal_uL6_a/b-dom"/>
</dbReference>
<proteinExistence type="inferred from homology"/>